<accession>A0ABQ1GF42</accession>
<dbReference type="Proteomes" id="UP000627464">
    <property type="component" value="Unassembled WGS sequence"/>
</dbReference>
<evidence type="ECO:0000313" key="1">
    <source>
        <dbReference type="EMBL" id="GGA42613.1"/>
    </source>
</evidence>
<organism evidence="1 2">
    <name type="scientific">Hafnia psychrotolerans</name>
    <dbReference type="NCBI Taxonomy" id="1477018"/>
    <lineage>
        <taxon>Bacteria</taxon>
        <taxon>Pseudomonadati</taxon>
        <taxon>Pseudomonadota</taxon>
        <taxon>Gammaproteobacteria</taxon>
        <taxon>Enterobacterales</taxon>
        <taxon>Hafniaceae</taxon>
        <taxon>Hafnia</taxon>
    </lineage>
</organism>
<proteinExistence type="predicted"/>
<keyword evidence="2" id="KW-1185">Reference proteome</keyword>
<sequence length="76" mass="8863">MLWMMCANLLKLHSKLALLQIFMWALHKEQAESFYFGDPLGEMPLVNSVFEMKNQAAAEQAKTLLHRNNDDRKKAR</sequence>
<reference evidence="2" key="1">
    <citation type="journal article" date="2019" name="Int. J. Syst. Evol. Microbiol.">
        <title>The Global Catalogue of Microorganisms (GCM) 10K type strain sequencing project: providing services to taxonomists for standard genome sequencing and annotation.</title>
        <authorList>
            <consortium name="The Broad Institute Genomics Platform"/>
            <consortium name="The Broad Institute Genome Sequencing Center for Infectious Disease"/>
            <person name="Wu L."/>
            <person name="Ma J."/>
        </authorList>
    </citation>
    <scope>NUCLEOTIDE SEQUENCE [LARGE SCALE GENOMIC DNA]</scope>
    <source>
        <strain evidence="2">CGMCC 1.12806</strain>
    </source>
</reference>
<name>A0ABQ1GF42_9GAMM</name>
<protein>
    <submittedName>
        <fullName evidence="1">Uncharacterized protein</fullName>
    </submittedName>
</protein>
<comment type="caution">
    <text evidence="1">The sequence shown here is derived from an EMBL/GenBank/DDBJ whole genome shotgun (WGS) entry which is preliminary data.</text>
</comment>
<evidence type="ECO:0000313" key="2">
    <source>
        <dbReference type="Proteomes" id="UP000627464"/>
    </source>
</evidence>
<dbReference type="EMBL" id="BMFZ01000004">
    <property type="protein sequence ID" value="GGA42613.1"/>
    <property type="molecule type" value="Genomic_DNA"/>
</dbReference>
<gene>
    <name evidence="1" type="ORF">GCM10011328_16960</name>
</gene>